<evidence type="ECO:0000259" key="2">
    <source>
        <dbReference type="Pfam" id="PF02893"/>
    </source>
</evidence>
<protein>
    <recommendedName>
        <fullName evidence="2">GRAM domain-containing protein</fullName>
    </recommendedName>
</protein>
<keyword evidence="1" id="KW-0472">Membrane</keyword>
<evidence type="ECO:0000256" key="1">
    <source>
        <dbReference type="SAM" id="Phobius"/>
    </source>
</evidence>
<dbReference type="InterPro" id="IPR004182">
    <property type="entry name" value="GRAM"/>
</dbReference>
<reference evidence="3" key="1">
    <citation type="submission" date="2013-10" db="EMBL/GenBank/DDBJ databases">
        <title>Draft genome sequence of Clostridium botulinum type B strain Osaka05.</title>
        <authorList>
            <person name="Sakaguchi Y."/>
            <person name="Hosomi K."/>
            <person name="Uchiyama J."/>
            <person name="Ogura Y."/>
            <person name="Sakaguchi M."/>
            <person name="Kohda T."/>
            <person name="Mukamoto M."/>
            <person name="Misawa N."/>
            <person name="Matsuzaki S."/>
            <person name="Hayashi T."/>
            <person name="Kozaki S."/>
        </authorList>
    </citation>
    <scope>NUCLEOTIDE SEQUENCE</scope>
    <source>
        <strain evidence="3">Osaka05</strain>
    </source>
</reference>
<dbReference type="Gene3D" id="2.30.29.30">
    <property type="entry name" value="Pleckstrin-homology domain (PH domain)/Phosphotyrosine-binding domain (PTB)"/>
    <property type="match status" value="1"/>
</dbReference>
<accession>A0A0S6TZP6</accession>
<dbReference type="EMBL" id="DF384213">
    <property type="protein sequence ID" value="GAE00681.1"/>
    <property type="molecule type" value="Genomic_DNA"/>
</dbReference>
<keyword evidence="1" id="KW-0812">Transmembrane</keyword>
<feature type="transmembrane region" description="Helical" evidence="1">
    <location>
        <begin position="12"/>
        <end position="30"/>
    </location>
</feature>
<sequence>MNKDFFKTFFSAGAPFGIIMVLLFCISNGISSGIVMGVISGFLFGLVLSVFVQIQKKKFKKISSEVTNGKNVIMDGGANHFKGAESVGGWLYLTSQELIFKSHAFNVQKHETVIPLNQIVEVKAVSNLGFIPNGLHIVINSGTIEKFVVNNRKTWAKKINDGVSSLQISEV</sequence>
<dbReference type="HOGENOM" id="CLU_1560256_0_0_9"/>
<feature type="transmembrane region" description="Helical" evidence="1">
    <location>
        <begin position="36"/>
        <end position="54"/>
    </location>
</feature>
<evidence type="ECO:0000313" key="3">
    <source>
        <dbReference type="EMBL" id="GAE00681.1"/>
    </source>
</evidence>
<proteinExistence type="predicted"/>
<gene>
    <name evidence="3" type="ORF">CBO05C_0371</name>
</gene>
<dbReference type="RefSeq" id="WP_030033017.1">
    <property type="nucleotide sequence ID" value="NZ_DF384213.1"/>
</dbReference>
<dbReference type="Pfam" id="PF02893">
    <property type="entry name" value="GRAM"/>
    <property type="match status" value="1"/>
</dbReference>
<dbReference type="InterPro" id="IPR011993">
    <property type="entry name" value="PH-like_dom_sf"/>
</dbReference>
<feature type="domain" description="GRAM" evidence="2">
    <location>
        <begin position="57"/>
        <end position="144"/>
    </location>
</feature>
<keyword evidence="1" id="KW-1133">Transmembrane helix</keyword>
<dbReference type="Proteomes" id="UP000054164">
    <property type="component" value="Unassembled WGS sequence"/>
</dbReference>
<dbReference type="AlphaFoldDB" id="A0A0S6TZP6"/>
<organism evidence="3">
    <name type="scientific">Clostridium botulinum B str. Osaka05</name>
    <dbReference type="NCBI Taxonomy" id="1407017"/>
    <lineage>
        <taxon>Bacteria</taxon>
        <taxon>Bacillati</taxon>
        <taxon>Bacillota</taxon>
        <taxon>Clostridia</taxon>
        <taxon>Eubacteriales</taxon>
        <taxon>Clostridiaceae</taxon>
        <taxon>Clostridium</taxon>
    </lineage>
</organism>
<name>A0A0S6TZP6_CLOBO</name>